<comment type="caution">
    <text evidence="1">The sequence shown here is derived from an EMBL/GenBank/DDBJ whole genome shotgun (WGS) entry which is preliminary data.</text>
</comment>
<reference evidence="2" key="1">
    <citation type="journal article" date="2019" name="Int. J. Syst. Evol. Microbiol.">
        <title>The Global Catalogue of Microorganisms (GCM) 10K type strain sequencing project: providing services to taxonomists for standard genome sequencing and annotation.</title>
        <authorList>
            <consortium name="The Broad Institute Genomics Platform"/>
            <consortium name="The Broad Institute Genome Sequencing Center for Infectious Disease"/>
            <person name="Wu L."/>
            <person name="Ma J."/>
        </authorList>
    </citation>
    <scope>NUCLEOTIDE SEQUENCE [LARGE SCALE GENOMIC DNA]</scope>
    <source>
        <strain evidence="2">CGMCC 1.12286</strain>
    </source>
</reference>
<sequence>MSSKTTILLLGYETTVDLEKKHSQFLPALDKLGLERKVLERDLVHVVPEELMANANSLVQRLNHTFDTKVNCDFRNIDASSLQPDYTKFVGEASLVVEGDQEPTSVQIWVNKTGDLELRGIGSVYFDMLNEEISFTRCDVNS</sequence>
<organism evidence="1 2">
    <name type="scientific">Alicyclobacillus fodiniaquatilis</name>
    <dbReference type="NCBI Taxonomy" id="1661150"/>
    <lineage>
        <taxon>Bacteria</taxon>
        <taxon>Bacillati</taxon>
        <taxon>Bacillota</taxon>
        <taxon>Bacilli</taxon>
        <taxon>Bacillales</taxon>
        <taxon>Alicyclobacillaceae</taxon>
        <taxon>Alicyclobacillus</taxon>
    </lineage>
</organism>
<evidence type="ECO:0000313" key="2">
    <source>
        <dbReference type="Proteomes" id="UP001597079"/>
    </source>
</evidence>
<dbReference type="Proteomes" id="UP001597079">
    <property type="component" value="Unassembled WGS sequence"/>
</dbReference>
<protein>
    <submittedName>
        <fullName evidence="1">Uncharacterized protein</fullName>
    </submittedName>
</protein>
<accession>A0ABW4JI29</accession>
<gene>
    <name evidence="1" type="ORF">ACFSB2_13160</name>
</gene>
<evidence type="ECO:0000313" key="1">
    <source>
        <dbReference type="EMBL" id="MFD1675643.1"/>
    </source>
</evidence>
<dbReference type="RefSeq" id="WP_377943529.1">
    <property type="nucleotide sequence ID" value="NZ_JBHUCX010000033.1"/>
</dbReference>
<keyword evidence="2" id="KW-1185">Reference proteome</keyword>
<name>A0ABW4JI29_9BACL</name>
<dbReference type="EMBL" id="JBHUCX010000033">
    <property type="protein sequence ID" value="MFD1675643.1"/>
    <property type="molecule type" value="Genomic_DNA"/>
</dbReference>
<proteinExistence type="predicted"/>